<keyword evidence="3" id="KW-1185">Reference proteome</keyword>
<dbReference type="Proteomes" id="UP001321786">
    <property type="component" value="Chromosome"/>
</dbReference>
<sequence length="53" mass="6073">MENFQIIVNILFTIVVSLLFVGIWMRVANKIGKVLGISKFIMWIASKLKTFIS</sequence>
<gene>
    <name evidence="2" type="ORF">HLPR_01700</name>
</gene>
<keyword evidence="1" id="KW-0472">Membrane</keyword>
<protein>
    <recommendedName>
        <fullName evidence="4">ATP synthase F0 subunit 8</fullName>
    </recommendedName>
</protein>
<dbReference type="AlphaFoldDB" id="A0AAU9EIW4"/>
<feature type="transmembrane region" description="Helical" evidence="1">
    <location>
        <begin position="6"/>
        <end position="25"/>
    </location>
</feature>
<evidence type="ECO:0000256" key="1">
    <source>
        <dbReference type="SAM" id="Phobius"/>
    </source>
</evidence>
<keyword evidence="1" id="KW-1133">Transmembrane helix</keyword>
<dbReference type="KEGG" id="hprf:HLPR_01700"/>
<name>A0AAU9EIW4_9FIRM</name>
<proteinExistence type="predicted"/>
<evidence type="ECO:0000313" key="3">
    <source>
        <dbReference type="Proteomes" id="UP001321786"/>
    </source>
</evidence>
<accession>A0AAU9EIW4</accession>
<reference evidence="2 3" key="1">
    <citation type="submission" date="2023-08" db="EMBL/GenBank/DDBJ databases">
        <title>Helicovermis profunda gen. nov., sp. nov., a novel mesophilic, fermentative bacterium within the Bacillota from a deep-sea hydrothermal vent chimney.</title>
        <authorList>
            <person name="Miyazaki U."/>
            <person name="Mizutani D."/>
            <person name="Hashimoto Y."/>
            <person name="Tame A."/>
            <person name="Sawayama S."/>
            <person name="Miyazaki J."/>
            <person name="Takai K."/>
            <person name="Nakagawa S."/>
        </authorList>
    </citation>
    <scope>NUCLEOTIDE SEQUENCE [LARGE SCALE GENOMIC DNA]</scope>
    <source>
        <strain evidence="2 3">S502</strain>
    </source>
</reference>
<organism evidence="2 3">
    <name type="scientific">Helicovermis profundi</name>
    <dbReference type="NCBI Taxonomy" id="3065157"/>
    <lineage>
        <taxon>Bacteria</taxon>
        <taxon>Bacillati</taxon>
        <taxon>Bacillota</taxon>
        <taxon>Clostridia</taxon>
        <taxon>Helicovermis</taxon>
    </lineage>
</organism>
<evidence type="ECO:0008006" key="4">
    <source>
        <dbReference type="Google" id="ProtNLM"/>
    </source>
</evidence>
<dbReference type="EMBL" id="AP028654">
    <property type="protein sequence ID" value="BEP27839.1"/>
    <property type="molecule type" value="Genomic_DNA"/>
</dbReference>
<keyword evidence="1" id="KW-0812">Transmembrane</keyword>
<evidence type="ECO:0000313" key="2">
    <source>
        <dbReference type="EMBL" id="BEP27839.1"/>
    </source>
</evidence>